<dbReference type="EMBL" id="CU633899">
    <property type="protein sequence ID" value="CAP67631.1"/>
    <property type="molecule type" value="Genomic_DNA"/>
</dbReference>
<name>B2ATA8_PODAN</name>
<evidence type="ECO:0000259" key="1">
    <source>
        <dbReference type="Pfam" id="PF01636"/>
    </source>
</evidence>
<sequence>MPSHNHANYQARLDFYDPECIFEYNNFVYHVSLASPLIADHSDNNWNGTFQPGTVAISKGTKDLVVRLGNRDIEGVHQATRIENGVAITNLVLAALSHAFQPSIVPRIYGWGSAAAEAAQGWILQEFMPGIGVDQPFSQQDLEQKKALLAQMAKIVKALQAYSLPSTITGYGGLTFNEGGEIVSAAMPTVGAGPWPSYQASFQYRLDLALKKADSNPYIKGWRANGLRERIDAFVQRGVPAQFESLSDKDDKVVVHCDFSKIPNPSTTAVSGCVLSLPIADPPDPGPTNILFDEASGRITALIDYDFSWISHPSYEFLRSFDGLGGQF</sequence>
<dbReference type="InterPro" id="IPR051678">
    <property type="entry name" value="AGP_Transferase"/>
</dbReference>
<dbReference type="Pfam" id="PF01636">
    <property type="entry name" value="APH"/>
    <property type="match status" value="1"/>
</dbReference>
<dbReference type="eggNOG" id="ENOG502SIZM">
    <property type="taxonomic scope" value="Eukaryota"/>
</dbReference>
<dbReference type="EMBL" id="FO904936">
    <property type="protein sequence ID" value="CDP23891.1"/>
    <property type="molecule type" value="Genomic_DNA"/>
</dbReference>
<protein>
    <submittedName>
        <fullName evidence="2">Podospora anserina S mat+ genomic DNA chromosome 1, supercontig 4</fullName>
    </submittedName>
</protein>
<dbReference type="PANTHER" id="PTHR21310:SF15">
    <property type="entry name" value="AMINOGLYCOSIDE PHOSPHOTRANSFERASE DOMAIN-CONTAINING PROTEIN"/>
    <property type="match status" value="1"/>
</dbReference>
<evidence type="ECO:0000313" key="3">
    <source>
        <dbReference type="EMBL" id="CDP23891.1"/>
    </source>
</evidence>
<evidence type="ECO:0000313" key="4">
    <source>
        <dbReference type="Proteomes" id="UP000001197"/>
    </source>
</evidence>
<gene>
    <name evidence="2" type="ORF">PODANS_1_15235</name>
</gene>
<reference evidence="3" key="4">
    <citation type="submission" date="2015-04" db="EMBL/GenBank/DDBJ databases">
        <title>Maintaining two mating types: Structure of the mating type locus and its role in heterokaryosis in Podospora anserina.</title>
        <authorList>
            <person name="Grognet P."/>
            <person name="Bidard F."/>
            <person name="Kuchly C."/>
            <person name="Chan Ho Tong L."/>
            <person name="Coppin E."/>
            <person name="Ait Benkhali J."/>
            <person name="Couloux A."/>
            <person name="Wincker P."/>
            <person name="Debuchy R."/>
            <person name="Silar P."/>
        </authorList>
    </citation>
    <scope>NUCLEOTIDE SEQUENCE</scope>
</reference>
<dbReference type="InterPro" id="IPR002575">
    <property type="entry name" value="Aminoglycoside_PTrfase"/>
</dbReference>
<evidence type="ECO:0000313" key="2">
    <source>
        <dbReference type="EMBL" id="CAP67631.1"/>
    </source>
</evidence>
<dbReference type="VEuPathDB" id="FungiDB:PODANS_1_15235"/>
<dbReference type="GeneID" id="6191808"/>
<dbReference type="Gene3D" id="3.90.1200.10">
    <property type="match status" value="1"/>
</dbReference>
<dbReference type="KEGG" id="pan:PODANSg3993"/>
<dbReference type="AlphaFoldDB" id="B2ATA8"/>
<reference evidence="4" key="3">
    <citation type="journal article" date="2014" name="Genetics">
        <title>Maintaining two mating types: Structure of the mating type locus and its role in heterokaryosis in Podospora anserina.</title>
        <authorList>
            <person name="Grognet P."/>
            <person name="Bidard F."/>
            <person name="Kuchly C."/>
            <person name="Tong L.C.H."/>
            <person name="Coppin E."/>
            <person name="Benkhali J.A."/>
            <person name="Couloux A."/>
            <person name="Wincker P."/>
            <person name="Debuchy R."/>
            <person name="Silar P."/>
        </authorList>
    </citation>
    <scope>GENOME REANNOTATION</scope>
    <source>
        <strain evidence="4">S / ATCC MYA-4624 / DSM 980 / FGSC 10383</strain>
    </source>
</reference>
<dbReference type="SUPFAM" id="SSF56112">
    <property type="entry name" value="Protein kinase-like (PK-like)"/>
    <property type="match status" value="1"/>
</dbReference>
<dbReference type="OrthoDB" id="4587502at2759"/>
<dbReference type="PANTHER" id="PTHR21310">
    <property type="entry name" value="AMINOGLYCOSIDE PHOSPHOTRANSFERASE-RELATED-RELATED"/>
    <property type="match status" value="1"/>
</dbReference>
<dbReference type="HOGENOM" id="CLU_046553_0_0_1"/>
<reference evidence="2 4" key="1">
    <citation type="journal article" date="2008" name="Genome Biol.">
        <title>The genome sequence of the model ascomycete fungus Podospora anserina.</title>
        <authorList>
            <person name="Espagne E."/>
            <person name="Lespinet O."/>
            <person name="Malagnac F."/>
            <person name="Da Silva C."/>
            <person name="Jaillon O."/>
            <person name="Porcel B.M."/>
            <person name="Couloux A."/>
            <person name="Aury J.-M."/>
            <person name="Segurens B."/>
            <person name="Poulain J."/>
            <person name="Anthouard V."/>
            <person name="Grossetete S."/>
            <person name="Khalili H."/>
            <person name="Coppin E."/>
            <person name="Dequard-Chablat M."/>
            <person name="Picard M."/>
            <person name="Contamine V."/>
            <person name="Arnaise S."/>
            <person name="Bourdais A."/>
            <person name="Berteaux-Lecellier V."/>
            <person name="Gautheret D."/>
            <person name="de Vries R.P."/>
            <person name="Battaglia E."/>
            <person name="Coutinho P.M."/>
            <person name="Danchin E.G.J."/>
            <person name="Henrissat B."/>
            <person name="El Khoury R."/>
            <person name="Sainsard-Chanet A."/>
            <person name="Boivin A."/>
            <person name="Pinan-Lucarre B."/>
            <person name="Sellem C.H."/>
            <person name="Debuchy R."/>
            <person name="Wincker P."/>
            <person name="Weissenbach J."/>
            <person name="Silar P."/>
        </authorList>
    </citation>
    <scope>NUCLEOTIDE SEQUENCE [LARGE SCALE GENOMIC DNA]</scope>
    <source>
        <strain evidence="4">S / ATCC MYA-4624 / DSM 980 / FGSC 10383</strain>
        <strain evidence="2">S mat+</strain>
    </source>
</reference>
<dbReference type="STRING" id="515849.B2ATA8"/>
<reference evidence="2" key="2">
    <citation type="submission" date="2008-07" db="EMBL/GenBank/DDBJ databases">
        <authorList>
            <person name="Genoscope - CEA"/>
        </authorList>
    </citation>
    <scope>NUCLEOTIDE SEQUENCE</scope>
    <source>
        <strain evidence="2">S mat+</strain>
    </source>
</reference>
<feature type="domain" description="Aminoglycoside phosphotransferase" evidence="1">
    <location>
        <begin position="55"/>
        <end position="259"/>
    </location>
</feature>
<dbReference type="Proteomes" id="UP000001197">
    <property type="component" value="Chromosome 1"/>
</dbReference>
<organism evidence="2">
    <name type="scientific">Podospora anserina (strain S / ATCC MYA-4624 / DSM 980 / FGSC 10383)</name>
    <name type="common">Pleurage anserina</name>
    <dbReference type="NCBI Taxonomy" id="515849"/>
    <lineage>
        <taxon>Eukaryota</taxon>
        <taxon>Fungi</taxon>
        <taxon>Dikarya</taxon>
        <taxon>Ascomycota</taxon>
        <taxon>Pezizomycotina</taxon>
        <taxon>Sordariomycetes</taxon>
        <taxon>Sordariomycetidae</taxon>
        <taxon>Sordariales</taxon>
        <taxon>Podosporaceae</taxon>
        <taxon>Podospora</taxon>
        <taxon>Podospora anserina</taxon>
    </lineage>
</organism>
<dbReference type="RefSeq" id="XP_001906960.1">
    <property type="nucleotide sequence ID" value="XM_001906925.1"/>
</dbReference>
<dbReference type="InterPro" id="IPR011009">
    <property type="entry name" value="Kinase-like_dom_sf"/>
</dbReference>
<keyword evidence="4" id="KW-1185">Reference proteome</keyword>
<accession>B2ATA8</accession>
<proteinExistence type="predicted"/>